<dbReference type="Proteomes" id="UP001150266">
    <property type="component" value="Unassembled WGS sequence"/>
</dbReference>
<gene>
    <name evidence="3" type="ORF">J3R30DRAFT_3712106</name>
</gene>
<feature type="region of interest" description="Disordered" evidence="1">
    <location>
        <begin position="158"/>
        <end position="249"/>
    </location>
</feature>
<organism evidence="3 4">
    <name type="scientific">Lentinula aciculospora</name>
    <dbReference type="NCBI Taxonomy" id="153920"/>
    <lineage>
        <taxon>Eukaryota</taxon>
        <taxon>Fungi</taxon>
        <taxon>Dikarya</taxon>
        <taxon>Basidiomycota</taxon>
        <taxon>Agaricomycotina</taxon>
        <taxon>Agaricomycetes</taxon>
        <taxon>Agaricomycetidae</taxon>
        <taxon>Agaricales</taxon>
        <taxon>Marasmiineae</taxon>
        <taxon>Omphalotaceae</taxon>
        <taxon>Lentinula</taxon>
    </lineage>
</organism>
<name>A0A9W8ZYH0_9AGAR</name>
<reference evidence="3" key="1">
    <citation type="submission" date="2022-08" db="EMBL/GenBank/DDBJ databases">
        <title>A Global Phylogenomic Analysis of the Shiitake Genus Lentinula.</title>
        <authorList>
            <consortium name="DOE Joint Genome Institute"/>
            <person name="Sierra-Patev S."/>
            <person name="Min B."/>
            <person name="Naranjo-Ortiz M."/>
            <person name="Looney B."/>
            <person name="Konkel Z."/>
            <person name="Slot J.C."/>
            <person name="Sakamoto Y."/>
            <person name="Steenwyk J.L."/>
            <person name="Rokas A."/>
            <person name="Carro J."/>
            <person name="Camarero S."/>
            <person name="Ferreira P."/>
            <person name="Molpeceres G."/>
            <person name="Ruiz-Duenas F.J."/>
            <person name="Serrano A."/>
            <person name="Henrissat B."/>
            <person name="Drula E."/>
            <person name="Hughes K.W."/>
            <person name="Mata J.L."/>
            <person name="Ishikawa N.K."/>
            <person name="Vargas-Isla R."/>
            <person name="Ushijima S."/>
            <person name="Smith C.A."/>
            <person name="Ahrendt S."/>
            <person name="Andreopoulos W."/>
            <person name="He G."/>
            <person name="Labutti K."/>
            <person name="Lipzen A."/>
            <person name="Ng V."/>
            <person name="Riley R."/>
            <person name="Sandor L."/>
            <person name="Barry K."/>
            <person name="Martinez A.T."/>
            <person name="Xiao Y."/>
            <person name="Gibbons J.G."/>
            <person name="Terashima K."/>
            <person name="Grigoriev I.V."/>
            <person name="Hibbett D.S."/>
        </authorList>
    </citation>
    <scope>NUCLEOTIDE SEQUENCE</scope>
    <source>
        <strain evidence="3">JLM2183</strain>
    </source>
</reference>
<protein>
    <submittedName>
        <fullName evidence="3">Uncharacterized protein</fullName>
    </submittedName>
</protein>
<feature type="compositionally biased region" description="Pro residues" evidence="1">
    <location>
        <begin position="165"/>
        <end position="174"/>
    </location>
</feature>
<dbReference type="AlphaFoldDB" id="A0A9W8ZYH0"/>
<feature type="compositionally biased region" description="Polar residues" evidence="1">
    <location>
        <begin position="213"/>
        <end position="229"/>
    </location>
</feature>
<keyword evidence="4" id="KW-1185">Reference proteome</keyword>
<comment type="caution">
    <text evidence="3">The sequence shown here is derived from an EMBL/GenBank/DDBJ whole genome shotgun (WGS) entry which is preliminary data.</text>
</comment>
<evidence type="ECO:0000256" key="2">
    <source>
        <dbReference type="SAM" id="SignalP"/>
    </source>
</evidence>
<dbReference type="EMBL" id="JAOTPV010000027">
    <property type="protein sequence ID" value="KAJ4470236.1"/>
    <property type="molecule type" value="Genomic_DNA"/>
</dbReference>
<evidence type="ECO:0000313" key="4">
    <source>
        <dbReference type="Proteomes" id="UP001150266"/>
    </source>
</evidence>
<evidence type="ECO:0000256" key="1">
    <source>
        <dbReference type="SAM" id="MobiDB-lite"/>
    </source>
</evidence>
<sequence length="249" mass="27111">MVHSRCMFTALLTVGTASVLAIPIHSASYTSTAAVGAQTGIALAYDTVDAASRAAALSQRSKMPRDVDVLIDNDDEEYEDRDSYRYHDGHKHLGHDEDKESELIIVPAEARPVFGVITEPIDEPSKMLSVSPMHPIGMKSKVVAFGVNIVGRADSAHPSRYLPSGEPPWQPSPGFPRSFPQDFFLPSSNKHGFSKADKPNPRASPASKEGTERTSPYTKASSPHPSSPLQRVEDNEETEVPHPYKHPSS</sequence>
<keyword evidence="2" id="KW-0732">Signal</keyword>
<accession>A0A9W8ZYH0</accession>
<feature type="signal peptide" evidence="2">
    <location>
        <begin position="1"/>
        <end position="21"/>
    </location>
</feature>
<proteinExistence type="predicted"/>
<feature type="chain" id="PRO_5040987217" evidence="2">
    <location>
        <begin position="22"/>
        <end position="249"/>
    </location>
</feature>
<evidence type="ECO:0000313" key="3">
    <source>
        <dbReference type="EMBL" id="KAJ4470236.1"/>
    </source>
</evidence>